<evidence type="ECO:0000256" key="1">
    <source>
        <dbReference type="SAM" id="Coils"/>
    </source>
</evidence>
<dbReference type="EMBL" id="CAIX01000085">
    <property type="protein sequence ID" value="CCI44973.1"/>
    <property type="molecule type" value="Genomic_DNA"/>
</dbReference>
<evidence type="ECO:0000313" key="3">
    <source>
        <dbReference type="EMBL" id="CCI44973.1"/>
    </source>
</evidence>
<feature type="coiled-coil region" evidence="1">
    <location>
        <begin position="95"/>
        <end position="156"/>
    </location>
</feature>
<evidence type="ECO:0000256" key="2">
    <source>
        <dbReference type="SAM" id="SignalP"/>
    </source>
</evidence>
<comment type="caution">
    <text evidence="3">The sequence shown here is derived from an EMBL/GenBank/DDBJ whole genome shotgun (WGS) entry which is preliminary data.</text>
</comment>
<gene>
    <name evidence="3" type="ORF">BN9_058200</name>
</gene>
<protein>
    <recommendedName>
        <fullName evidence="5">DUF148 domain-containing protein</fullName>
    </recommendedName>
</protein>
<dbReference type="InParanoid" id="A0A024GDZ7"/>
<name>A0A024GDZ7_9STRA</name>
<proteinExistence type="predicted"/>
<feature type="signal peptide" evidence="2">
    <location>
        <begin position="1"/>
        <end position="25"/>
    </location>
</feature>
<dbReference type="AlphaFoldDB" id="A0A024GDZ7"/>
<feature type="chain" id="PRO_5001532353" description="DUF148 domain-containing protein" evidence="2">
    <location>
        <begin position="26"/>
        <end position="179"/>
    </location>
</feature>
<dbReference type="Proteomes" id="UP000053237">
    <property type="component" value="Unassembled WGS sequence"/>
</dbReference>
<accession>A0A024GDZ7</accession>
<organism evidence="3 4">
    <name type="scientific">Albugo candida</name>
    <dbReference type="NCBI Taxonomy" id="65357"/>
    <lineage>
        <taxon>Eukaryota</taxon>
        <taxon>Sar</taxon>
        <taxon>Stramenopiles</taxon>
        <taxon>Oomycota</taxon>
        <taxon>Peronosporomycetes</taxon>
        <taxon>Albuginales</taxon>
        <taxon>Albuginaceae</taxon>
        <taxon>Albugo</taxon>
    </lineage>
</organism>
<keyword evidence="1" id="KW-0175">Coiled coil</keyword>
<reference evidence="3 4" key="1">
    <citation type="submission" date="2012-05" db="EMBL/GenBank/DDBJ databases">
        <title>Recombination and specialization in a pathogen metapopulation.</title>
        <authorList>
            <person name="Gardiner A."/>
            <person name="Kemen E."/>
            <person name="Schultz-Larsen T."/>
            <person name="MacLean D."/>
            <person name="Van Oosterhout C."/>
            <person name="Jones J.D.G."/>
        </authorList>
    </citation>
    <scope>NUCLEOTIDE SEQUENCE [LARGE SCALE GENOMIC DNA]</scope>
    <source>
        <strain evidence="3 4">Ac Nc2</strain>
    </source>
</reference>
<keyword evidence="4" id="KW-1185">Reference proteome</keyword>
<sequence length="179" mass="20277">MLRIVIKSLAVIAFMSLDLGPQCSAGNNEAETHTAVEISALLYKTYAAKLSQYLETEDENNDVEFDKLLENCGFKKNEITKKLFIQEIRAFEPTVKKIESNLKAYNSIIEKHKDDVKSHEAMNEFASIEKKAQENLAELNNARNDIVRRIQQHSNLCLDKINKLIPNIPKAQKGQPSTS</sequence>
<keyword evidence="2" id="KW-0732">Signal</keyword>
<evidence type="ECO:0008006" key="5">
    <source>
        <dbReference type="Google" id="ProtNLM"/>
    </source>
</evidence>
<evidence type="ECO:0000313" key="4">
    <source>
        <dbReference type="Proteomes" id="UP000053237"/>
    </source>
</evidence>